<accession>A0A330L6Q1</accession>
<evidence type="ECO:0000313" key="2">
    <source>
        <dbReference type="EMBL" id="SPP65590.1"/>
    </source>
</evidence>
<dbReference type="InParanoid" id="A0A330L6Q1"/>
<feature type="region of interest" description="Disordered" evidence="1">
    <location>
        <begin position="1"/>
        <end position="28"/>
    </location>
</feature>
<dbReference type="AlphaFoldDB" id="A0A330L6Q1"/>
<sequence>MGSLGPMTGRDCSMRWNGRPRLSSPMSMERSLSWKKSVAFQKSSEVSSDSFVFYCEAAEAAGSLFIFT</sequence>
<protein>
    <submittedName>
        <fullName evidence="2">Uncharacterized protein</fullName>
    </submittedName>
</protein>
<dbReference type="EMBL" id="OUNR01000017">
    <property type="protein sequence ID" value="SPP65590.1"/>
    <property type="molecule type" value="Genomic_DNA"/>
</dbReference>
<evidence type="ECO:0000256" key="1">
    <source>
        <dbReference type="SAM" id="MobiDB-lite"/>
    </source>
</evidence>
<gene>
    <name evidence="2" type="ORF">NITLEN_40063</name>
</gene>
<evidence type="ECO:0000313" key="3">
    <source>
        <dbReference type="Proteomes" id="UP000248168"/>
    </source>
</evidence>
<name>A0A330L6Q1_9BACT</name>
<organism evidence="2 3">
    <name type="scientific">Nitrospira lenta</name>
    <dbReference type="NCBI Taxonomy" id="1436998"/>
    <lineage>
        <taxon>Bacteria</taxon>
        <taxon>Pseudomonadati</taxon>
        <taxon>Nitrospirota</taxon>
        <taxon>Nitrospiria</taxon>
        <taxon>Nitrospirales</taxon>
        <taxon>Nitrospiraceae</taxon>
        <taxon>Nitrospira</taxon>
    </lineage>
</organism>
<reference evidence="3" key="1">
    <citation type="submission" date="2018-04" db="EMBL/GenBank/DDBJ databases">
        <authorList>
            <person name="Lucker S."/>
            <person name="Sakoula D."/>
        </authorList>
    </citation>
    <scope>NUCLEOTIDE SEQUENCE [LARGE SCALE GENOMIC DNA]</scope>
</reference>
<proteinExistence type="predicted"/>
<dbReference type="Proteomes" id="UP000248168">
    <property type="component" value="Unassembled WGS sequence"/>
</dbReference>
<keyword evidence="3" id="KW-1185">Reference proteome</keyword>